<feature type="compositionally biased region" description="Basic and acidic residues" evidence="1">
    <location>
        <begin position="10"/>
        <end position="19"/>
    </location>
</feature>
<name>A0A9P1MCU1_9PEZI</name>
<protein>
    <recommendedName>
        <fullName evidence="4">Ribosome biogenesis protein SLX9</fullName>
    </recommendedName>
</protein>
<keyword evidence="3" id="KW-1185">Reference proteome</keyword>
<sequence>MGQNRPQTATEKRFARIRGDIPSTAPRKVFRPPPPPPTTSSNPQVHPAGARGSTAASKKRRRPSKKLVATLEELVDALPEVEELAPAPPARIVKGEMERFGESMARLVAGGGAKTGLGDGEDTARKTANPAGNRWAALRGYISATVEQNPAFSEKKEA</sequence>
<accession>A0A9P1MCU1</accession>
<evidence type="ECO:0000256" key="1">
    <source>
        <dbReference type="SAM" id="MobiDB-lite"/>
    </source>
</evidence>
<dbReference type="Proteomes" id="UP000838763">
    <property type="component" value="Unassembled WGS sequence"/>
</dbReference>
<organism evidence="2 3">
    <name type="scientific">Parascedosporium putredinis</name>
    <dbReference type="NCBI Taxonomy" id="1442378"/>
    <lineage>
        <taxon>Eukaryota</taxon>
        <taxon>Fungi</taxon>
        <taxon>Dikarya</taxon>
        <taxon>Ascomycota</taxon>
        <taxon>Pezizomycotina</taxon>
        <taxon>Sordariomycetes</taxon>
        <taxon>Hypocreomycetidae</taxon>
        <taxon>Microascales</taxon>
        <taxon>Microascaceae</taxon>
        <taxon>Parascedosporium</taxon>
    </lineage>
</organism>
<gene>
    <name evidence="2" type="ORF">PPNO1_LOCUS5781</name>
</gene>
<proteinExistence type="predicted"/>
<dbReference type="AlphaFoldDB" id="A0A9P1MCU1"/>
<evidence type="ECO:0008006" key="4">
    <source>
        <dbReference type="Google" id="ProtNLM"/>
    </source>
</evidence>
<reference evidence="2" key="1">
    <citation type="submission" date="2022-11" db="EMBL/GenBank/DDBJ databases">
        <authorList>
            <person name="Scott C."/>
            <person name="Bruce N."/>
        </authorList>
    </citation>
    <scope>NUCLEOTIDE SEQUENCE</scope>
</reference>
<dbReference type="EMBL" id="CALLCH030000015">
    <property type="protein sequence ID" value="CAI4216118.1"/>
    <property type="molecule type" value="Genomic_DNA"/>
</dbReference>
<comment type="caution">
    <text evidence="2">The sequence shown here is derived from an EMBL/GenBank/DDBJ whole genome shotgun (WGS) entry which is preliminary data.</text>
</comment>
<evidence type="ECO:0000313" key="3">
    <source>
        <dbReference type="Proteomes" id="UP000838763"/>
    </source>
</evidence>
<evidence type="ECO:0000313" key="2">
    <source>
        <dbReference type="EMBL" id="CAI4216118.1"/>
    </source>
</evidence>
<feature type="region of interest" description="Disordered" evidence="1">
    <location>
        <begin position="112"/>
        <end position="131"/>
    </location>
</feature>
<dbReference type="OrthoDB" id="5429132at2759"/>
<feature type="region of interest" description="Disordered" evidence="1">
    <location>
        <begin position="1"/>
        <end position="65"/>
    </location>
</feature>